<dbReference type="OrthoDB" id="414540at2759"/>
<organism evidence="1 2">
    <name type="scientific">Ophiobolus disseminans</name>
    <dbReference type="NCBI Taxonomy" id="1469910"/>
    <lineage>
        <taxon>Eukaryota</taxon>
        <taxon>Fungi</taxon>
        <taxon>Dikarya</taxon>
        <taxon>Ascomycota</taxon>
        <taxon>Pezizomycotina</taxon>
        <taxon>Dothideomycetes</taxon>
        <taxon>Pleosporomycetidae</taxon>
        <taxon>Pleosporales</taxon>
        <taxon>Pleosporineae</taxon>
        <taxon>Phaeosphaeriaceae</taxon>
        <taxon>Ophiobolus</taxon>
    </lineage>
</organism>
<gene>
    <name evidence="1" type="ORF">CC86DRAFT_371706</name>
</gene>
<dbReference type="Gene3D" id="3.10.450.50">
    <property type="match status" value="1"/>
</dbReference>
<reference evidence="1" key="1">
    <citation type="journal article" date="2020" name="Stud. Mycol.">
        <title>101 Dothideomycetes genomes: a test case for predicting lifestyles and emergence of pathogens.</title>
        <authorList>
            <person name="Haridas S."/>
            <person name="Albert R."/>
            <person name="Binder M."/>
            <person name="Bloem J."/>
            <person name="Labutti K."/>
            <person name="Salamov A."/>
            <person name="Andreopoulos B."/>
            <person name="Baker S."/>
            <person name="Barry K."/>
            <person name="Bills G."/>
            <person name="Bluhm B."/>
            <person name="Cannon C."/>
            <person name="Castanera R."/>
            <person name="Culley D."/>
            <person name="Daum C."/>
            <person name="Ezra D."/>
            <person name="Gonzalez J."/>
            <person name="Henrissat B."/>
            <person name="Kuo A."/>
            <person name="Liang C."/>
            <person name="Lipzen A."/>
            <person name="Lutzoni F."/>
            <person name="Magnuson J."/>
            <person name="Mondo S."/>
            <person name="Nolan M."/>
            <person name="Ohm R."/>
            <person name="Pangilinan J."/>
            <person name="Park H.-J."/>
            <person name="Ramirez L."/>
            <person name="Alfaro M."/>
            <person name="Sun H."/>
            <person name="Tritt A."/>
            <person name="Yoshinaga Y."/>
            <person name="Zwiers L.-H."/>
            <person name="Turgeon B."/>
            <person name="Goodwin S."/>
            <person name="Spatafora J."/>
            <person name="Crous P."/>
            <person name="Grigoriev I."/>
        </authorList>
    </citation>
    <scope>NUCLEOTIDE SEQUENCE</scope>
    <source>
        <strain evidence="1">CBS 113818</strain>
    </source>
</reference>
<dbReference type="Proteomes" id="UP000799424">
    <property type="component" value="Unassembled WGS sequence"/>
</dbReference>
<evidence type="ECO:0000313" key="1">
    <source>
        <dbReference type="EMBL" id="KAF2824354.1"/>
    </source>
</evidence>
<keyword evidence="2" id="KW-1185">Reference proteome</keyword>
<evidence type="ECO:0000313" key="2">
    <source>
        <dbReference type="Proteomes" id="UP000799424"/>
    </source>
</evidence>
<evidence type="ECO:0008006" key="3">
    <source>
        <dbReference type="Google" id="ProtNLM"/>
    </source>
</evidence>
<dbReference type="EMBL" id="MU006230">
    <property type="protein sequence ID" value="KAF2824354.1"/>
    <property type="molecule type" value="Genomic_DNA"/>
</dbReference>
<proteinExistence type="predicted"/>
<protein>
    <recommendedName>
        <fullName evidence="3">SnoaL-like domain-containing protein</fullName>
    </recommendedName>
</protein>
<dbReference type="AlphaFoldDB" id="A0A6A6ZV56"/>
<sequence length="175" mass="20016">MSDPMSQPPSASQTYKQLHNAALEFVDAQAQDPALPSRMNFDRIRAVTTSDFQHSWGHNYATGLNPRLQGTHSFLLFTKHLEAMLPNLVSWETTVTNVIVDEVKRQVVLRVSFYMVPKETEEGVENDLLWVLEMARDGEKWKIRRSKEFIDVAAAGRLKEIMTGGKTQRRISLDR</sequence>
<name>A0A6A6ZV56_9PLEO</name>
<accession>A0A6A6ZV56</accession>